<evidence type="ECO:0000256" key="1">
    <source>
        <dbReference type="SAM" id="Phobius"/>
    </source>
</evidence>
<dbReference type="PANTHER" id="PTHR37019">
    <property type="entry name" value="CHROMOSOME 1, WHOLE GENOME SHOTGUN SEQUENCE"/>
    <property type="match status" value="1"/>
</dbReference>
<feature type="transmembrane region" description="Helical" evidence="1">
    <location>
        <begin position="56"/>
        <end position="75"/>
    </location>
</feature>
<dbReference type="PANTHER" id="PTHR37019:SF2">
    <property type="entry name" value="EXPERA DOMAIN-CONTAINING PROTEIN"/>
    <property type="match status" value="1"/>
</dbReference>
<dbReference type="Proteomes" id="UP001586593">
    <property type="component" value="Unassembled WGS sequence"/>
</dbReference>
<proteinExistence type="predicted"/>
<feature type="domain" description="DUF7704" evidence="2">
    <location>
        <begin position="2"/>
        <end position="144"/>
    </location>
</feature>
<sequence>MASRLPPFPRFIFTVFEPISLLSGFLPAVFLTDWFISEQIPINVPVQSTENSRLVAQQLGNCYGLAFLISMAVLYTSTELPVVRNYLKALWLADIGHILLTYKTLHREGFLSIATWNAMTWGNIGVTLFLCMTRTAYLLGLFGPDSPSASTTPRKHW</sequence>
<name>A0ABR3Y2H5_9PEZI</name>
<protein>
    <recommendedName>
        <fullName evidence="2">DUF7704 domain-containing protein</fullName>
    </recommendedName>
</protein>
<keyword evidence="1" id="KW-0472">Membrane</keyword>
<accession>A0ABR3Y2H5</accession>
<keyword evidence="1" id="KW-1133">Transmembrane helix</keyword>
<comment type="caution">
    <text evidence="3">The sequence shown here is derived from an EMBL/GenBank/DDBJ whole genome shotgun (WGS) entry which is preliminary data.</text>
</comment>
<keyword evidence="4" id="KW-1185">Reference proteome</keyword>
<evidence type="ECO:0000259" key="2">
    <source>
        <dbReference type="Pfam" id="PF24803"/>
    </source>
</evidence>
<dbReference type="Pfam" id="PF24803">
    <property type="entry name" value="DUF7704"/>
    <property type="match status" value="1"/>
</dbReference>
<reference evidence="3 4" key="1">
    <citation type="journal article" date="2024" name="Commun. Biol.">
        <title>Comparative genomic analysis of thermophilic fungi reveals convergent evolutionary adaptations and gene losses.</title>
        <authorList>
            <person name="Steindorff A.S."/>
            <person name="Aguilar-Pontes M.V."/>
            <person name="Robinson A.J."/>
            <person name="Andreopoulos B."/>
            <person name="LaButti K."/>
            <person name="Kuo A."/>
            <person name="Mondo S."/>
            <person name="Riley R."/>
            <person name="Otillar R."/>
            <person name="Haridas S."/>
            <person name="Lipzen A."/>
            <person name="Grimwood J."/>
            <person name="Schmutz J."/>
            <person name="Clum A."/>
            <person name="Reid I.D."/>
            <person name="Moisan M.C."/>
            <person name="Butler G."/>
            <person name="Nguyen T.T.M."/>
            <person name="Dewar K."/>
            <person name="Conant G."/>
            <person name="Drula E."/>
            <person name="Henrissat B."/>
            <person name="Hansel C."/>
            <person name="Singer S."/>
            <person name="Hutchinson M.I."/>
            <person name="de Vries R.P."/>
            <person name="Natvig D.O."/>
            <person name="Powell A.J."/>
            <person name="Tsang A."/>
            <person name="Grigoriev I.V."/>
        </authorList>
    </citation>
    <scope>NUCLEOTIDE SEQUENCE [LARGE SCALE GENOMIC DNA]</scope>
    <source>
        <strain evidence="3 4">ATCC 24622</strain>
    </source>
</reference>
<feature type="transmembrane region" description="Helical" evidence="1">
    <location>
        <begin position="12"/>
        <end position="36"/>
    </location>
</feature>
<evidence type="ECO:0000313" key="3">
    <source>
        <dbReference type="EMBL" id="KAL1882058.1"/>
    </source>
</evidence>
<dbReference type="InterPro" id="IPR056121">
    <property type="entry name" value="DUF7704"/>
</dbReference>
<keyword evidence="1" id="KW-0812">Transmembrane</keyword>
<gene>
    <name evidence="3" type="ORF">VTK73DRAFT_2772</name>
</gene>
<evidence type="ECO:0000313" key="4">
    <source>
        <dbReference type="Proteomes" id="UP001586593"/>
    </source>
</evidence>
<dbReference type="EMBL" id="JAZHXJ010000018">
    <property type="protein sequence ID" value="KAL1882058.1"/>
    <property type="molecule type" value="Genomic_DNA"/>
</dbReference>
<organism evidence="3 4">
    <name type="scientific">Phialemonium thermophilum</name>
    <dbReference type="NCBI Taxonomy" id="223376"/>
    <lineage>
        <taxon>Eukaryota</taxon>
        <taxon>Fungi</taxon>
        <taxon>Dikarya</taxon>
        <taxon>Ascomycota</taxon>
        <taxon>Pezizomycotina</taxon>
        <taxon>Sordariomycetes</taxon>
        <taxon>Sordariomycetidae</taxon>
        <taxon>Cephalothecales</taxon>
        <taxon>Cephalothecaceae</taxon>
        <taxon>Phialemonium</taxon>
    </lineage>
</organism>